<keyword evidence="3" id="KW-1185">Reference proteome</keyword>
<dbReference type="EMBL" id="PXOH01000004">
    <property type="protein sequence ID" value="PSF38321.1"/>
    <property type="molecule type" value="Genomic_DNA"/>
</dbReference>
<keyword evidence="1" id="KW-1133">Transmembrane helix</keyword>
<proteinExistence type="predicted"/>
<evidence type="ECO:0000256" key="1">
    <source>
        <dbReference type="SAM" id="Phobius"/>
    </source>
</evidence>
<reference evidence="2 3" key="2">
    <citation type="submission" date="2018-03" db="EMBL/GenBank/DDBJ databases">
        <authorList>
            <person name="Keele B.F."/>
        </authorList>
    </citation>
    <scope>NUCLEOTIDE SEQUENCE [LARGE SCALE GENOMIC DNA]</scope>
    <source>
        <strain evidence="2 3">CCALA 016</strain>
    </source>
</reference>
<dbReference type="RefSeq" id="WP_106455762.1">
    <property type="nucleotide sequence ID" value="NZ_PXOH01000004.1"/>
</dbReference>
<keyword evidence="1" id="KW-0472">Membrane</keyword>
<gene>
    <name evidence="2" type="ORF">C7H19_04820</name>
</gene>
<organism evidence="2 3">
    <name type="scientific">Aphanothece hegewaldii CCALA 016</name>
    <dbReference type="NCBI Taxonomy" id="2107694"/>
    <lineage>
        <taxon>Bacteria</taxon>
        <taxon>Bacillati</taxon>
        <taxon>Cyanobacteriota</taxon>
        <taxon>Cyanophyceae</taxon>
        <taxon>Oscillatoriophycideae</taxon>
        <taxon>Chroococcales</taxon>
        <taxon>Aphanothecaceae</taxon>
        <taxon>Aphanothece</taxon>
    </lineage>
</organism>
<comment type="caution">
    <text evidence="2">The sequence shown here is derived from an EMBL/GenBank/DDBJ whole genome shotgun (WGS) entry which is preliminary data.</text>
</comment>
<protein>
    <submittedName>
        <fullName evidence="2">Uncharacterized protein</fullName>
    </submittedName>
</protein>
<sequence>MKNLRVYLIASLVVVVLLVGTGFLLTSGKAIGQPLFGKSYSEGELKNYVSSVLRQQLNGVSCQPVDTDANGYVSCDYTTVAEPNVTRSIECSAWGLQGFLNRGCKARSILPVR</sequence>
<name>A0A2T1M0W6_9CHRO</name>
<feature type="transmembrane region" description="Helical" evidence="1">
    <location>
        <begin position="6"/>
        <end position="25"/>
    </location>
</feature>
<keyword evidence="1" id="KW-0812">Transmembrane</keyword>
<evidence type="ECO:0000313" key="3">
    <source>
        <dbReference type="Proteomes" id="UP000239001"/>
    </source>
</evidence>
<evidence type="ECO:0000313" key="2">
    <source>
        <dbReference type="EMBL" id="PSF38321.1"/>
    </source>
</evidence>
<accession>A0A2T1M0W6</accession>
<dbReference type="OrthoDB" id="582838at2"/>
<dbReference type="AlphaFoldDB" id="A0A2T1M0W6"/>
<reference evidence="2 3" key="1">
    <citation type="submission" date="2018-03" db="EMBL/GenBank/DDBJ databases">
        <title>The ancient ancestry and fast evolution of plastids.</title>
        <authorList>
            <person name="Moore K.R."/>
            <person name="Magnabosco C."/>
            <person name="Momper L."/>
            <person name="Gold D.A."/>
            <person name="Bosak T."/>
            <person name="Fournier G.P."/>
        </authorList>
    </citation>
    <scope>NUCLEOTIDE SEQUENCE [LARGE SCALE GENOMIC DNA]</scope>
    <source>
        <strain evidence="2 3">CCALA 016</strain>
    </source>
</reference>
<dbReference type="Proteomes" id="UP000239001">
    <property type="component" value="Unassembled WGS sequence"/>
</dbReference>